<evidence type="ECO:0000313" key="5">
    <source>
        <dbReference type="EMBL" id="TCL72428.1"/>
    </source>
</evidence>
<dbReference type="OrthoDB" id="9797092at2"/>
<dbReference type="Gene3D" id="1.20.120.50">
    <property type="entry name" value="Hemerythrin-like"/>
    <property type="match status" value="1"/>
</dbReference>
<dbReference type="Proteomes" id="UP000295008">
    <property type="component" value="Unassembled WGS sequence"/>
</dbReference>
<dbReference type="PANTHER" id="PTHR37164">
    <property type="entry name" value="BACTERIOHEMERYTHRIN"/>
    <property type="match status" value="1"/>
</dbReference>
<comment type="caution">
    <text evidence="5">The sequence shown here is derived from an EMBL/GenBank/DDBJ whole genome shotgun (WGS) entry which is preliminary data.</text>
</comment>
<dbReference type="NCBIfam" id="TIGR02481">
    <property type="entry name" value="hemeryth_dom"/>
    <property type="match status" value="1"/>
</dbReference>
<dbReference type="CDD" id="cd12107">
    <property type="entry name" value="Hemerythrin"/>
    <property type="match status" value="1"/>
</dbReference>
<dbReference type="AlphaFoldDB" id="A0A4R1S026"/>
<dbReference type="GO" id="GO:0046872">
    <property type="term" value="F:metal ion binding"/>
    <property type="evidence" value="ECO:0007669"/>
    <property type="project" value="UniProtKB-KW"/>
</dbReference>
<dbReference type="InterPro" id="IPR035938">
    <property type="entry name" value="Hemerythrin-like_sf"/>
</dbReference>
<keyword evidence="3" id="KW-0408">Iron</keyword>
<dbReference type="InterPro" id="IPR012827">
    <property type="entry name" value="Hemerythrin_metal-bd"/>
</dbReference>
<proteinExistence type="inferred from homology"/>
<protein>
    <submittedName>
        <fullName evidence="5">Hemerythrin</fullName>
    </submittedName>
</protein>
<dbReference type="InterPro" id="IPR016131">
    <property type="entry name" value="Haemerythrin_Fe_BS"/>
</dbReference>
<dbReference type="NCBIfam" id="NF033749">
    <property type="entry name" value="bact_hemeryth"/>
    <property type="match status" value="1"/>
</dbReference>
<feature type="domain" description="Hemerythrin-like" evidence="4">
    <location>
        <begin position="14"/>
        <end position="128"/>
    </location>
</feature>
<dbReference type="PANTHER" id="PTHR37164:SF1">
    <property type="entry name" value="BACTERIOHEMERYTHRIN"/>
    <property type="match status" value="1"/>
</dbReference>
<accession>A0A4R1S026</accession>
<sequence>MKIEWTPDLAVGSPAIDDQHKELFHRVDQLLEACNQGKGRDTVGGLLKFLEEYVVTHFGTEEEYMTRFAYPKMAEHQAQHEQFVQSLAPLKEAFAKEGPGLNLVILTNRIIINWLNAHIRNVDKQLGAFLKDKL</sequence>
<evidence type="ECO:0000256" key="2">
    <source>
        <dbReference type="ARBA" id="ARBA00022723"/>
    </source>
</evidence>
<evidence type="ECO:0000259" key="4">
    <source>
        <dbReference type="Pfam" id="PF01814"/>
    </source>
</evidence>
<dbReference type="RefSeq" id="WP_132013635.1">
    <property type="nucleotide sequence ID" value="NZ_SLUN01000006.1"/>
</dbReference>
<dbReference type="InterPro" id="IPR012312">
    <property type="entry name" value="Hemerythrin-like"/>
</dbReference>
<evidence type="ECO:0000256" key="1">
    <source>
        <dbReference type="ARBA" id="ARBA00010587"/>
    </source>
</evidence>
<dbReference type="InterPro" id="IPR050669">
    <property type="entry name" value="Hemerythrin"/>
</dbReference>
<dbReference type="SUPFAM" id="SSF47188">
    <property type="entry name" value="Hemerythrin-like"/>
    <property type="match status" value="1"/>
</dbReference>
<evidence type="ECO:0000313" key="6">
    <source>
        <dbReference type="Proteomes" id="UP000295008"/>
    </source>
</evidence>
<reference evidence="5 6" key="1">
    <citation type="submission" date="2019-03" db="EMBL/GenBank/DDBJ databases">
        <title>Genomic Encyclopedia of Type Strains, Phase IV (KMG-IV): sequencing the most valuable type-strain genomes for metagenomic binning, comparative biology and taxonomic classification.</title>
        <authorList>
            <person name="Goeker M."/>
        </authorList>
    </citation>
    <scope>NUCLEOTIDE SEQUENCE [LARGE SCALE GENOMIC DNA]</scope>
    <source>
        <strain evidence="5 6">LX-B</strain>
    </source>
</reference>
<name>A0A4R1S026_HYDET</name>
<keyword evidence="6" id="KW-1185">Reference proteome</keyword>
<comment type="similarity">
    <text evidence="1">Belongs to the hemerythrin family.</text>
</comment>
<dbReference type="EMBL" id="SLUN01000006">
    <property type="protein sequence ID" value="TCL72428.1"/>
    <property type="molecule type" value="Genomic_DNA"/>
</dbReference>
<organism evidence="5 6">
    <name type="scientific">Hydrogenispora ethanolica</name>
    <dbReference type="NCBI Taxonomy" id="1082276"/>
    <lineage>
        <taxon>Bacteria</taxon>
        <taxon>Bacillati</taxon>
        <taxon>Bacillota</taxon>
        <taxon>Hydrogenispora</taxon>
    </lineage>
</organism>
<gene>
    <name evidence="5" type="ORF">EDC14_1006141</name>
</gene>
<dbReference type="PROSITE" id="PS00550">
    <property type="entry name" value="HEMERYTHRINS"/>
    <property type="match status" value="1"/>
</dbReference>
<keyword evidence="2" id="KW-0479">Metal-binding</keyword>
<dbReference type="Pfam" id="PF01814">
    <property type="entry name" value="Hemerythrin"/>
    <property type="match status" value="1"/>
</dbReference>
<evidence type="ECO:0000256" key="3">
    <source>
        <dbReference type="ARBA" id="ARBA00023004"/>
    </source>
</evidence>